<evidence type="ECO:0000313" key="1">
    <source>
        <dbReference type="EMBL" id="SHI19660.1"/>
    </source>
</evidence>
<name>A0A1M5Z628_9VIBR</name>
<protein>
    <submittedName>
        <fullName evidence="1">Polymer-forming cytoskeletal</fullName>
    </submittedName>
</protein>
<evidence type="ECO:0000313" key="2">
    <source>
        <dbReference type="Proteomes" id="UP000184608"/>
    </source>
</evidence>
<dbReference type="Gene3D" id="2.160.10.10">
    <property type="entry name" value="Hexapeptide repeat proteins"/>
    <property type="match status" value="1"/>
</dbReference>
<dbReference type="RefSeq" id="WP_073604001.1">
    <property type="nucleotide sequence ID" value="NZ_FQXZ01000023.1"/>
</dbReference>
<sequence>MSTSDNLTQTLLTADEDDSSALRTAAELKAAFADNQTPTGEDFAHLIDSAFNQLDGPIRTLTDSETAEVSLAVDTEVSFKQQVDISGDLQVQKAVTVESLKTSDDADIGGTLSADKMHVYRSLEVDEITQLNGTAKIRKTGGQTGPALVVEGNIDCEHVTVDDTITLGGEQAQIAIQEKATPEKPSLLVQHGEETMLAIDEKGQLSLGLNGEQSSAKLHIRYRPDDDDTLFRIDNQANDTTPVAVTCDGTMGIGTASPHNMLDVTESVSIGYDAPHPVSPENSLAVSNRVGVGTYQPMARVDIHTAETEAAVIARSGDKNLLYVNQDGITTDVNLKVSGQSSLGQTTVDHNLDVMQTTSLKGDLTVDKTAQIQGLLSAAADTQLQTVTAAGKATLNKELIVSGDTKHDGAVGIGLGIGDGHNPNAGLHVRERDNQMALRVENKEGHNQLQISGGKISMGETGGENSVALSVYGETEVKGNTEVQGNTTLDGELTVKQTATLAQGATVNEQLTVTRSGDGTHPALKVRVNDNQTAAEISHGEGENEQTLFIATGDKVGIHRPNPKTAFHVGKEARFDKSVDCAETLTVEGKTIARNHLELTGRLNINTGDCDKAQVHIAHDEKKPSLIVNGATQDTPALVIEDGKLGIATNTPARHLDVCGDASVSGHFSVGEILSVGDDSVTLSQKADKPALTVKKTGEESSDSGISVSCDRIGINTTPDVNLHVKGDTTLDGDTQSKTLSVLKKLEVSGTTKLAATGVTGKVTINNPAAQDNIDVHLRQSGLSQTALRIDKTEGEASFTVKSGKTGINLSDPQCTLDVDGDIHGWNTLTIDGELTAKAQSYFEKTAYVKENMAFSVKTPKGRIHIAEQESDDAALRIDYGSGENQTALVARQGKLGIGVVNPKSELDIRGDAVIDGELKVDGTTFLDNYLNVAQDAVFDSDVVVKEKAKLKDQALIGRYEEINPELTPNAQLYIADTHFKEAFRIDAADYPSLVFMDGKLGLGQSTPAVTLDVAGEAYVSGPVKFNAELNVQGDITAINNIEGRGKLDISQKATFGSDVLIRGDLYIEDKTDIEEELTVLGATVLKNTLAVTGASRLEASLDVKGKTEVGADLSVSGDTRLKQNASVNGSLNIGQSVSATGNISAGVSGATKAKLHVGFASGQDGFVFERTDNASQPALILNSQGQVGIGQSAPQATLDVLGDACFSSQLQAASLSATGLVSGSQLQAGRSLSIGGGQSVNGISTDFRLGGDNAADTLLPTQSAVKAYIDNVVVPFGQGGKTYTISTQADFDDVFNRGETTIVDSHTTVLLLPLGNQDYNTTSYVLKNSVRLRQGVAIVGFNPLTTRIVKSEANHRFELIGTQDVPVTLVTFTGFTFDGRGMESSRNGGALYLEYVQDCIFNCRFENHTTWGDGGAIYGVMNQSSDPYTVSHIEARYILNCQAKVQSSSTDVQRNEGGAAYGLNRSVIGAYNCAAEQGGAVAYCQASQVTAEGCSASQNGGAAYRCPQIRLNACDCTADMLDGKGGAAYFCSDMICEGQWLNNNAAEGPHIYASNHLTGNMEERHYWKGDYIGRRIDDGTSVWRTHNE</sequence>
<dbReference type="EMBL" id="FQXZ01000023">
    <property type="protein sequence ID" value="SHI19660.1"/>
    <property type="molecule type" value="Genomic_DNA"/>
</dbReference>
<reference evidence="1 2" key="1">
    <citation type="submission" date="2016-11" db="EMBL/GenBank/DDBJ databases">
        <authorList>
            <person name="Jaros S."/>
            <person name="Januszkiewicz K."/>
            <person name="Wedrychowicz H."/>
        </authorList>
    </citation>
    <scope>NUCLEOTIDE SEQUENCE [LARGE SCALE GENOMIC DNA]</scope>
    <source>
        <strain evidence="1 2">CECT 7868</strain>
    </source>
</reference>
<dbReference type="OrthoDB" id="6277188at2"/>
<dbReference type="Proteomes" id="UP000184608">
    <property type="component" value="Unassembled WGS sequence"/>
</dbReference>
<organism evidence="1 2">
    <name type="scientific">Vibrio aerogenes CECT 7868</name>
    <dbReference type="NCBI Taxonomy" id="1216006"/>
    <lineage>
        <taxon>Bacteria</taxon>
        <taxon>Pseudomonadati</taxon>
        <taxon>Pseudomonadota</taxon>
        <taxon>Gammaproteobacteria</taxon>
        <taxon>Vibrionales</taxon>
        <taxon>Vibrionaceae</taxon>
        <taxon>Vibrio</taxon>
    </lineage>
</organism>
<keyword evidence="2" id="KW-1185">Reference proteome</keyword>
<gene>
    <name evidence="1" type="ORF">VA7868_02331</name>
</gene>
<proteinExistence type="predicted"/>
<accession>A0A1M5Z628</accession>
<dbReference type="STRING" id="1216006.VA7868_02331"/>